<dbReference type="GO" id="GO:0006412">
    <property type="term" value="P:translation"/>
    <property type="evidence" value="ECO:0007669"/>
    <property type="project" value="InterPro"/>
</dbReference>
<dbReference type="RefSeq" id="WP_261298502.1">
    <property type="nucleotide sequence ID" value="NZ_JAMTCD010000011.1"/>
</dbReference>
<evidence type="ECO:0000313" key="4">
    <source>
        <dbReference type="Proteomes" id="UP001155546"/>
    </source>
</evidence>
<dbReference type="InterPro" id="IPR027417">
    <property type="entry name" value="P-loop_NTPase"/>
</dbReference>
<dbReference type="SMART" id="SM00490">
    <property type="entry name" value="HELICc"/>
    <property type="match status" value="1"/>
</dbReference>
<feature type="domain" description="Helicase ATP-binding" evidence="1">
    <location>
        <begin position="25"/>
        <end position="178"/>
    </location>
</feature>
<dbReference type="PROSITE" id="PS51192">
    <property type="entry name" value="HELICASE_ATP_BIND_1"/>
    <property type="match status" value="1"/>
</dbReference>
<dbReference type="Gene3D" id="3.40.50.300">
    <property type="entry name" value="P-loop containing nucleotide triphosphate hydrolases"/>
    <property type="match status" value="2"/>
</dbReference>
<accession>A0A9X3APC1</accession>
<reference evidence="3" key="1">
    <citation type="journal article" date="2023" name="Int. J. Syst. Evol. Microbiol.">
        <title>&lt;i&gt;Shewanella septentrionalis&lt;/i&gt; sp. nov. and &lt;i&gt;Shewanella holmiensis&lt;/i&gt; sp. nov., isolated from Baltic Sea water and sediments.</title>
        <authorList>
            <person name="Martin-Rodriguez A.J."/>
            <person name="Thorell K."/>
            <person name="Joffre E."/>
            <person name="Jensie-Markopoulos S."/>
            <person name="Moore E.R.B."/>
            <person name="Sjoling A."/>
        </authorList>
    </citation>
    <scope>NUCLEOTIDE SEQUENCE</scope>
    <source>
        <strain evidence="3">SP1S2-7</strain>
    </source>
</reference>
<dbReference type="PROSITE" id="PS51194">
    <property type="entry name" value="HELICASE_CTER"/>
    <property type="match status" value="1"/>
</dbReference>
<feature type="domain" description="Helicase C-terminal" evidence="2">
    <location>
        <begin position="251"/>
        <end position="415"/>
    </location>
</feature>
<keyword evidence="4" id="KW-1185">Reference proteome</keyword>
<dbReference type="PANTHER" id="PTHR47396:SF1">
    <property type="entry name" value="ATP-DEPENDENT HELICASE IRC3-RELATED"/>
    <property type="match status" value="1"/>
</dbReference>
<dbReference type="GO" id="GO:0005829">
    <property type="term" value="C:cytosol"/>
    <property type="evidence" value="ECO:0007669"/>
    <property type="project" value="TreeGrafter"/>
</dbReference>
<dbReference type="GO" id="GO:0016787">
    <property type="term" value="F:hydrolase activity"/>
    <property type="evidence" value="ECO:0007669"/>
    <property type="project" value="InterPro"/>
</dbReference>
<dbReference type="InterPro" id="IPR006935">
    <property type="entry name" value="Helicase/UvrB_N"/>
</dbReference>
<dbReference type="InterPro" id="IPR014001">
    <property type="entry name" value="Helicase_ATP-bd"/>
</dbReference>
<dbReference type="AlphaFoldDB" id="A0A9X3APC1"/>
<name>A0A9X3APC1_9GAMM</name>
<dbReference type="SUPFAM" id="SSF57829">
    <property type="entry name" value="Zn-binding ribosomal proteins"/>
    <property type="match status" value="1"/>
</dbReference>
<dbReference type="PANTHER" id="PTHR47396">
    <property type="entry name" value="TYPE I RESTRICTION ENZYME ECOKI R PROTEIN"/>
    <property type="match status" value="1"/>
</dbReference>
<evidence type="ECO:0000259" key="2">
    <source>
        <dbReference type="PROSITE" id="PS51194"/>
    </source>
</evidence>
<proteinExistence type="predicted"/>
<dbReference type="Proteomes" id="UP001155546">
    <property type="component" value="Unassembled WGS sequence"/>
</dbReference>
<keyword evidence="3" id="KW-0378">Hydrolase</keyword>
<keyword evidence="3" id="KW-0547">Nucleotide-binding</keyword>
<dbReference type="FunFam" id="3.40.50.300:FF:000794">
    <property type="entry name" value="ATP-dependent RNA helicase"/>
    <property type="match status" value="1"/>
</dbReference>
<organism evidence="3 4">
    <name type="scientific">Shewanella holmiensis</name>
    <dbReference type="NCBI Taxonomy" id="2952222"/>
    <lineage>
        <taxon>Bacteria</taxon>
        <taxon>Pseudomonadati</taxon>
        <taxon>Pseudomonadota</taxon>
        <taxon>Gammaproteobacteria</taxon>
        <taxon>Alteromonadales</taxon>
        <taxon>Shewanellaceae</taxon>
        <taxon>Shewanella</taxon>
    </lineage>
</organism>
<dbReference type="GO" id="GO:0005524">
    <property type="term" value="F:ATP binding"/>
    <property type="evidence" value="ECO:0007669"/>
    <property type="project" value="InterPro"/>
</dbReference>
<dbReference type="GO" id="GO:0004386">
    <property type="term" value="F:helicase activity"/>
    <property type="evidence" value="ECO:0007669"/>
    <property type="project" value="UniProtKB-KW"/>
</dbReference>
<dbReference type="Pfam" id="PF04851">
    <property type="entry name" value="ResIII"/>
    <property type="match status" value="1"/>
</dbReference>
<dbReference type="EMBL" id="JAMTCD010000011">
    <property type="protein sequence ID" value="MCT7942121.1"/>
    <property type="molecule type" value="Genomic_DNA"/>
</dbReference>
<protein>
    <submittedName>
        <fullName evidence="3">DEAD/DEAH box helicase family protein</fullName>
    </submittedName>
</protein>
<dbReference type="SUPFAM" id="SSF52540">
    <property type="entry name" value="P-loop containing nucleoside triphosphate hydrolases"/>
    <property type="match status" value="1"/>
</dbReference>
<dbReference type="Pfam" id="PF00271">
    <property type="entry name" value="Helicase_C"/>
    <property type="match status" value="1"/>
</dbReference>
<keyword evidence="3" id="KW-0067">ATP-binding</keyword>
<comment type="caution">
    <text evidence="3">The sequence shown here is derived from an EMBL/GenBank/DDBJ whole genome shotgun (WGS) entry which is preliminary data.</text>
</comment>
<gene>
    <name evidence="3" type="ORF">NE535_09995</name>
</gene>
<dbReference type="InterPro" id="IPR001650">
    <property type="entry name" value="Helicase_C-like"/>
</dbReference>
<dbReference type="SMART" id="SM00487">
    <property type="entry name" value="DEXDc"/>
    <property type="match status" value="1"/>
</dbReference>
<dbReference type="InterPro" id="IPR050742">
    <property type="entry name" value="Helicase_Restrict-Modif_Enz"/>
</dbReference>
<sequence length="609" mass="67862">MKASTDTPTLQLRDYQQDSVNAAIKHFRSSQQSAVLVLPTGAGKSIVIAELARIANGNVLVLTHVKELVAQNAEKVGLLTQDASIYSAGLNQKKANGKTVVASIQSAARSLDKFNQPFSLVIIDECHRVSNEKTSQYQQILQHLKKQNPAIKILGLTATPYRLGIGWIYHHHYHGKVGNTDNAVFDKCIFELPMRPLIKQGFLTAPKLFDGLSAQYDFSQLKPTESGEFNQQEVESILNHQGRATTAIVKQIVQLANVRKGVIIFAATVRHAHEIIGLLNKLLSSVAVLNESTDLSSTALVAPGCAALITADTPHNERDTIIDAFKAQQIKYIVNVAVLTTGFDAPHVDLIAILRPTASVSLFQQMVGRGLRLAPDKADCLVIDYAANGFDLYFPEVGQIKPNSKSVPVQVHCPVCQFANTFWGLVDNDGDIIEHFGRRCQGLMTDEANIAIQCDFRFRSKACPDCGAENDIAARICQNCNSTLIDPDKRLKQVLQSQHHHLFKCQQMLFTQDKNCLVIQYIDIEGNDFKQHFKFDTSPQKKAFYAAFVLSHTRTPGMPHPKYDNVGQVLADQLRFRQPDLLLLKKQKQHWKLVDLFFDYQGKYKTDFS</sequence>
<keyword evidence="3" id="KW-0347">Helicase</keyword>
<evidence type="ECO:0000259" key="1">
    <source>
        <dbReference type="PROSITE" id="PS51192"/>
    </source>
</evidence>
<evidence type="ECO:0000313" key="3">
    <source>
        <dbReference type="EMBL" id="MCT7942121.1"/>
    </source>
</evidence>
<dbReference type="InterPro" id="IPR011332">
    <property type="entry name" value="Ribosomal_zn-bd"/>
</dbReference>
<dbReference type="GO" id="GO:0003677">
    <property type="term" value="F:DNA binding"/>
    <property type="evidence" value="ECO:0007669"/>
    <property type="project" value="InterPro"/>
</dbReference>